<reference evidence="4" key="2">
    <citation type="submission" date="2025-09" db="UniProtKB">
        <authorList>
            <consortium name="Ensembl"/>
        </authorList>
    </citation>
    <scope>IDENTIFICATION</scope>
</reference>
<dbReference type="PROSITE" id="PS50088">
    <property type="entry name" value="ANK_REPEAT"/>
    <property type="match status" value="1"/>
</dbReference>
<dbReference type="GO" id="GO:0051721">
    <property type="term" value="F:protein phosphatase 2A binding"/>
    <property type="evidence" value="ECO:0007669"/>
    <property type="project" value="TreeGrafter"/>
</dbReference>
<evidence type="ECO:0000256" key="1">
    <source>
        <dbReference type="PROSITE-ProRule" id="PRU00023"/>
    </source>
</evidence>
<organism evidence="4 5">
    <name type="scientific">Eptatretus burgeri</name>
    <name type="common">Inshore hagfish</name>
    <dbReference type="NCBI Taxonomy" id="7764"/>
    <lineage>
        <taxon>Eukaryota</taxon>
        <taxon>Metazoa</taxon>
        <taxon>Chordata</taxon>
        <taxon>Craniata</taxon>
        <taxon>Vertebrata</taxon>
        <taxon>Cyclostomata</taxon>
        <taxon>Myxini</taxon>
        <taxon>Myxiniformes</taxon>
        <taxon>Myxinidae</taxon>
        <taxon>Eptatretinae</taxon>
        <taxon>Eptatretus</taxon>
    </lineage>
</organism>
<evidence type="ECO:0000313" key="5">
    <source>
        <dbReference type="Proteomes" id="UP000694388"/>
    </source>
</evidence>
<dbReference type="GO" id="GO:0005783">
    <property type="term" value="C:endoplasmic reticulum"/>
    <property type="evidence" value="ECO:0007669"/>
    <property type="project" value="TreeGrafter"/>
</dbReference>
<dbReference type="Proteomes" id="UP000694388">
    <property type="component" value="Unplaced"/>
</dbReference>
<dbReference type="PANTHER" id="PTHR12349:SF4">
    <property type="entry name" value="ANKYRIN REPEAT AND LEM DOMAIN-CONTAINING PROTEIN 2"/>
    <property type="match status" value="1"/>
</dbReference>
<sequence length="390" mass="42670">MTFHMENVLSHLRHLSSEELRDEAKRAGLNCGPITKSTRSFLEKKLARLIDEMHQRGGLVEPDKVPETNEPGRLEGSQADIVSIRQNDRGEIENGGRQGSKDVGEEENVKKGRECGDLDKKSFMEVVAVTNGNDSSISPPSGVFYGVCPAPGSSECGIVYTDRTLALCAVRALPGSRFKAFSSWEKAHDFASSSVSIANSPNRGSMIGKKCRSSFVKQANSFCTPRVQDLTTKLRQAAERGDIDELYCLAWGNPCYLIGPGDVPTIVQVGCRYNALHVAAKAGQADFIHHLLLLISLPSFLTLAFPSDSSISREQRAARLTDLYLNTPEKGKFDTPLHLAAEFGHLAVVRLLLSHPSLVCEPRNRCGSTPLQVHTSFSTDDSYLPSFHGR</sequence>
<feature type="region of interest" description="Disordered" evidence="2">
    <location>
        <begin position="59"/>
        <end position="112"/>
    </location>
</feature>
<dbReference type="FunFam" id="1.10.720.40:FF:000001">
    <property type="entry name" value="LEM domain containing 2, isoform CRA_a"/>
    <property type="match status" value="1"/>
</dbReference>
<dbReference type="Gene3D" id="1.25.40.20">
    <property type="entry name" value="Ankyrin repeat-containing domain"/>
    <property type="match status" value="1"/>
</dbReference>
<dbReference type="InterPro" id="IPR036770">
    <property type="entry name" value="Ankyrin_rpt-contain_sf"/>
</dbReference>
<dbReference type="PROSITE" id="PS50297">
    <property type="entry name" value="ANK_REP_REGION"/>
    <property type="match status" value="1"/>
</dbReference>
<feature type="compositionally biased region" description="Basic and acidic residues" evidence="2">
    <location>
        <begin position="86"/>
        <end position="112"/>
    </location>
</feature>
<feature type="domain" description="LEM" evidence="3">
    <location>
        <begin position="9"/>
        <end position="53"/>
    </location>
</feature>
<dbReference type="InterPro" id="IPR003887">
    <property type="entry name" value="LEM_dom"/>
</dbReference>
<reference evidence="4" key="1">
    <citation type="submission" date="2025-08" db="UniProtKB">
        <authorList>
            <consortium name="Ensembl"/>
        </authorList>
    </citation>
    <scope>IDENTIFICATION</scope>
</reference>
<dbReference type="InterPro" id="IPR011015">
    <property type="entry name" value="LEM/LEM-like_dom_sf"/>
</dbReference>
<evidence type="ECO:0000256" key="2">
    <source>
        <dbReference type="SAM" id="MobiDB-lite"/>
    </source>
</evidence>
<dbReference type="InterPro" id="IPR002110">
    <property type="entry name" value="Ankyrin_rpt"/>
</dbReference>
<dbReference type="SMART" id="SM00248">
    <property type="entry name" value="ANK"/>
    <property type="match status" value="2"/>
</dbReference>
<dbReference type="SMART" id="SM00540">
    <property type="entry name" value="LEM"/>
    <property type="match status" value="1"/>
</dbReference>
<dbReference type="SUPFAM" id="SSF63451">
    <property type="entry name" value="LEM domain"/>
    <property type="match status" value="1"/>
</dbReference>
<proteinExistence type="predicted"/>
<feature type="repeat" description="ANK" evidence="1">
    <location>
        <begin position="332"/>
        <end position="355"/>
    </location>
</feature>
<dbReference type="Pfam" id="PF03020">
    <property type="entry name" value="LEM"/>
    <property type="match status" value="1"/>
</dbReference>
<dbReference type="Ensembl" id="ENSEBUT00000018050.1">
    <property type="protein sequence ID" value="ENSEBUP00000017474.1"/>
    <property type="gene ID" value="ENSEBUG00000010915.1"/>
</dbReference>
<keyword evidence="5" id="KW-1185">Reference proteome</keyword>
<dbReference type="Pfam" id="PF00023">
    <property type="entry name" value="Ank"/>
    <property type="match status" value="1"/>
</dbReference>
<dbReference type="Gene3D" id="1.10.720.40">
    <property type="match status" value="1"/>
</dbReference>
<dbReference type="SUPFAM" id="SSF48403">
    <property type="entry name" value="Ankyrin repeat"/>
    <property type="match status" value="1"/>
</dbReference>
<dbReference type="OMA" id="TAYITIC"/>
<protein>
    <recommendedName>
        <fullName evidence="3">LEM domain-containing protein</fullName>
    </recommendedName>
</protein>
<feature type="compositionally biased region" description="Basic and acidic residues" evidence="2">
    <location>
        <begin position="59"/>
        <end position="73"/>
    </location>
</feature>
<dbReference type="PROSITE" id="PS50954">
    <property type="entry name" value="LEM"/>
    <property type="match status" value="1"/>
</dbReference>
<name>A0A8C4QLW2_EPTBU</name>
<dbReference type="PANTHER" id="PTHR12349">
    <property type="entry name" value="ANKYRIN REPEAT AND LEM DOMAIN-CONTAINING PROTEIN 2"/>
    <property type="match status" value="1"/>
</dbReference>
<accession>A0A8C4QLW2</accession>
<dbReference type="GeneTree" id="ENSGT00390000016767"/>
<dbReference type="CDD" id="cd12934">
    <property type="entry name" value="LEM"/>
    <property type="match status" value="1"/>
</dbReference>
<evidence type="ECO:0000313" key="4">
    <source>
        <dbReference type="Ensembl" id="ENSEBUP00000017474.1"/>
    </source>
</evidence>
<evidence type="ECO:0000259" key="3">
    <source>
        <dbReference type="PROSITE" id="PS50954"/>
    </source>
</evidence>
<keyword evidence="1" id="KW-0040">ANK repeat</keyword>
<dbReference type="AlphaFoldDB" id="A0A8C4QLW2"/>